<evidence type="ECO:0000256" key="1">
    <source>
        <dbReference type="SAM" id="Phobius"/>
    </source>
</evidence>
<keyword evidence="3" id="KW-1185">Reference proteome</keyword>
<dbReference type="EMBL" id="LT629749">
    <property type="protein sequence ID" value="SDR69335.1"/>
    <property type="molecule type" value="Genomic_DNA"/>
</dbReference>
<keyword evidence="1" id="KW-1133">Transmembrane helix</keyword>
<reference evidence="2 3" key="1">
    <citation type="submission" date="2016-10" db="EMBL/GenBank/DDBJ databases">
        <authorList>
            <person name="de Groot N.N."/>
        </authorList>
    </citation>
    <scope>NUCLEOTIDE SEQUENCE [LARGE SCALE GENOMIC DNA]</scope>
    <source>
        <strain evidence="2 3">DSM 21741</strain>
    </source>
</reference>
<organism evidence="2 3">
    <name type="scientific">Friedmanniella luteola</name>
    <dbReference type="NCBI Taxonomy" id="546871"/>
    <lineage>
        <taxon>Bacteria</taxon>
        <taxon>Bacillati</taxon>
        <taxon>Actinomycetota</taxon>
        <taxon>Actinomycetes</taxon>
        <taxon>Propionibacteriales</taxon>
        <taxon>Nocardioidaceae</taxon>
        <taxon>Friedmanniella</taxon>
    </lineage>
</organism>
<protein>
    <submittedName>
        <fullName evidence="2">Uncharacterized protein</fullName>
    </submittedName>
</protein>
<sequence>MPTWKPPRPAVPGARVGRVEGATTRVEGHGANVRSESVLGFRLVDPQSGVPTEVELRGTSIAGTVRDGDWVEVAGEPGRSGRLEPSRVHNLTTRADVVVAGSDRSPMARMVALLIIVVFVIVAAVIIVGVVQVFGEPGF</sequence>
<accession>A0A1H1L5L3</accession>
<gene>
    <name evidence="2" type="ORF">SAMN04488543_0068</name>
</gene>
<dbReference type="STRING" id="546871.SAMN04488543_0068"/>
<proteinExistence type="predicted"/>
<evidence type="ECO:0000313" key="3">
    <source>
        <dbReference type="Proteomes" id="UP000199092"/>
    </source>
</evidence>
<evidence type="ECO:0000313" key="2">
    <source>
        <dbReference type="EMBL" id="SDR69335.1"/>
    </source>
</evidence>
<keyword evidence="1" id="KW-0812">Transmembrane</keyword>
<name>A0A1H1L5L3_9ACTN</name>
<feature type="transmembrane region" description="Helical" evidence="1">
    <location>
        <begin position="111"/>
        <end position="134"/>
    </location>
</feature>
<keyword evidence="1" id="KW-0472">Membrane</keyword>
<dbReference type="Proteomes" id="UP000199092">
    <property type="component" value="Chromosome I"/>
</dbReference>
<dbReference type="AlphaFoldDB" id="A0A1H1L5L3"/>